<dbReference type="WBParaSite" id="ALUE_0001274001-mRNA-1">
    <property type="protein sequence ID" value="ALUE_0001274001-mRNA-1"/>
    <property type="gene ID" value="ALUE_0001274001"/>
</dbReference>
<dbReference type="Proteomes" id="UP000036681">
    <property type="component" value="Unplaced"/>
</dbReference>
<evidence type="ECO:0000313" key="1">
    <source>
        <dbReference type="Proteomes" id="UP000036681"/>
    </source>
</evidence>
<evidence type="ECO:0000313" key="2">
    <source>
        <dbReference type="WBParaSite" id="ALUE_0001274001-mRNA-1"/>
    </source>
</evidence>
<accession>A0A0M3I6N6</accession>
<reference evidence="2" key="1">
    <citation type="submission" date="2017-02" db="UniProtKB">
        <authorList>
            <consortium name="WormBaseParasite"/>
        </authorList>
    </citation>
    <scope>IDENTIFICATION</scope>
</reference>
<organism evidence="1 2">
    <name type="scientific">Ascaris lumbricoides</name>
    <name type="common">Giant roundworm</name>
    <dbReference type="NCBI Taxonomy" id="6252"/>
    <lineage>
        <taxon>Eukaryota</taxon>
        <taxon>Metazoa</taxon>
        <taxon>Ecdysozoa</taxon>
        <taxon>Nematoda</taxon>
        <taxon>Chromadorea</taxon>
        <taxon>Rhabditida</taxon>
        <taxon>Spirurina</taxon>
        <taxon>Ascaridomorpha</taxon>
        <taxon>Ascaridoidea</taxon>
        <taxon>Ascarididae</taxon>
        <taxon>Ascaris</taxon>
    </lineage>
</organism>
<protein>
    <submittedName>
        <fullName evidence="2">Beta-lactamase</fullName>
    </submittedName>
</protein>
<proteinExistence type="predicted"/>
<sequence length="96" mass="10625">MQKKRNILLDGQFAAATFDVFAGFRPHTAADSRNAAAIQQRLYSASQMSTTVTVFGVMRRVMHAAGRRRRDRCASLTTVAVKGGNRSAVRNNARKR</sequence>
<keyword evidence="1" id="KW-1185">Reference proteome</keyword>
<dbReference type="AlphaFoldDB" id="A0A0M3I6N6"/>
<name>A0A0M3I6N6_ASCLU</name>